<reference evidence="3" key="2">
    <citation type="submission" date="2015-01" db="EMBL/GenBank/DDBJ databases">
        <title>Evolutionary Origins and Diversification of the Mycorrhizal Mutualists.</title>
        <authorList>
            <consortium name="DOE Joint Genome Institute"/>
            <consortium name="Mycorrhizal Genomics Consortium"/>
            <person name="Kohler A."/>
            <person name="Kuo A."/>
            <person name="Nagy L.G."/>
            <person name="Floudas D."/>
            <person name="Copeland A."/>
            <person name="Barry K.W."/>
            <person name="Cichocki N."/>
            <person name="Veneault-Fourrey C."/>
            <person name="LaButti K."/>
            <person name="Lindquist E.A."/>
            <person name="Lipzen A."/>
            <person name="Lundell T."/>
            <person name="Morin E."/>
            <person name="Murat C."/>
            <person name="Riley R."/>
            <person name="Ohm R."/>
            <person name="Sun H."/>
            <person name="Tunlid A."/>
            <person name="Henrissat B."/>
            <person name="Grigoriev I.V."/>
            <person name="Hibbett D.S."/>
            <person name="Martin F."/>
        </authorList>
    </citation>
    <scope>NUCLEOTIDE SEQUENCE [LARGE SCALE GENOMIC DNA]</scope>
    <source>
        <strain evidence="3">Marx 270</strain>
    </source>
</reference>
<dbReference type="Pfam" id="PF10441">
    <property type="entry name" value="Urb2"/>
    <property type="match status" value="1"/>
</dbReference>
<evidence type="ECO:0000313" key="2">
    <source>
        <dbReference type="EMBL" id="KIO06242.1"/>
    </source>
</evidence>
<gene>
    <name evidence="2" type="ORF">M404DRAFT_24973</name>
</gene>
<dbReference type="AlphaFoldDB" id="A0A0C3K9F1"/>
<organism evidence="2 3">
    <name type="scientific">Pisolithus tinctorius Marx 270</name>
    <dbReference type="NCBI Taxonomy" id="870435"/>
    <lineage>
        <taxon>Eukaryota</taxon>
        <taxon>Fungi</taxon>
        <taxon>Dikarya</taxon>
        <taxon>Basidiomycota</taxon>
        <taxon>Agaricomycotina</taxon>
        <taxon>Agaricomycetes</taxon>
        <taxon>Agaricomycetidae</taxon>
        <taxon>Boletales</taxon>
        <taxon>Sclerodermatineae</taxon>
        <taxon>Pisolithaceae</taxon>
        <taxon>Pisolithus</taxon>
    </lineage>
</organism>
<dbReference type="HOGENOM" id="CLU_1156515_0_0_1"/>
<dbReference type="Proteomes" id="UP000054217">
    <property type="component" value="Unassembled WGS sequence"/>
</dbReference>
<evidence type="ECO:0000313" key="3">
    <source>
        <dbReference type="Proteomes" id="UP000054217"/>
    </source>
</evidence>
<dbReference type="STRING" id="870435.A0A0C3K9F1"/>
<sequence length="242" mass="27158">MSELDETEAGRPGVKGTARERQVLEAREMATNYVAMGGEVWMSIRSLFCKILSGSTDHDTTSFAIFHCIVSLAGSLVGLRRDRVKHPLPHLAFVSHQLLLITRRIRPASYESRALRGLLTALAVKTVTRVHTTQHTAIAAETQNAESLAKPFAKHVGRVLFAYIDYMNDPLYILTLDVRRELESGLLFSLCEMLGEYNRDVLMVCTGFRWQDSHEVALEGKYLRLSEGDETSSREGAPRHKL</sequence>
<dbReference type="EMBL" id="KN831964">
    <property type="protein sequence ID" value="KIO06242.1"/>
    <property type="molecule type" value="Genomic_DNA"/>
</dbReference>
<feature type="domain" description="Nucleolar 27S pre-rRNA processing Urb2/Npa2 C-terminal" evidence="1">
    <location>
        <begin position="46"/>
        <end position="202"/>
    </location>
</feature>
<dbReference type="InParanoid" id="A0A0C3K9F1"/>
<name>A0A0C3K9F1_PISTI</name>
<dbReference type="InterPro" id="IPR018849">
    <property type="entry name" value="Urb2/Npa2_C"/>
</dbReference>
<keyword evidence="3" id="KW-1185">Reference proteome</keyword>
<protein>
    <recommendedName>
        <fullName evidence="1">Nucleolar 27S pre-rRNA processing Urb2/Npa2 C-terminal domain-containing protein</fullName>
    </recommendedName>
</protein>
<dbReference type="OrthoDB" id="160374at2759"/>
<proteinExistence type="predicted"/>
<accession>A0A0C3K9F1</accession>
<evidence type="ECO:0000259" key="1">
    <source>
        <dbReference type="Pfam" id="PF10441"/>
    </source>
</evidence>
<reference evidence="2 3" key="1">
    <citation type="submission" date="2014-04" db="EMBL/GenBank/DDBJ databases">
        <authorList>
            <consortium name="DOE Joint Genome Institute"/>
            <person name="Kuo A."/>
            <person name="Kohler A."/>
            <person name="Costa M.D."/>
            <person name="Nagy L.G."/>
            <person name="Floudas D."/>
            <person name="Copeland A."/>
            <person name="Barry K.W."/>
            <person name="Cichocki N."/>
            <person name="Veneault-Fourrey C."/>
            <person name="LaButti K."/>
            <person name="Lindquist E.A."/>
            <person name="Lipzen A."/>
            <person name="Lundell T."/>
            <person name="Morin E."/>
            <person name="Murat C."/>
            <person name="Sun H."/>
            <person name="Tunlid A."/>
            <person name="Henrissat B."/>
            <person name="Grigoriev I.V."/>
            <person name="Hibbett D.S."/>
            <person name="Martin F."/>
            <person name="Nordberg H.P."/>
            <person name="Cantor M.N."/>
            <person name="Hua S.X."/>
        </authorList>
    </citation>
    <scope>NUCLEOTIDE SEQUENCE [LARGE SCALE GENOMIC DNA]</scope>
    <source>
        <strain evidence="2 3">Marx 270</strain>
    </source>
</reference>